<gene>
    <name evidence="1" type="ORF">NEQG_01819</name>
</gene>
<dbReference type="OrthoDB" id="10358365at2759"/>
<protein>
    <submittedName>
        <fullName evidence="1">Uncharacterized protein</fullName>
    </submittedName>
</protein>
<organism evidence="1 2">
    <name type="scientific">Nematocida parisii (strain ERTm3)</name>
    <name type="common">Nematode killer fungus</name>
    <dbReference type="NCBI Taxonomy" id="935791"/>
    <lineage>
        <taxon>Eukaryota</taxon>
        <taxon>Fungi</taxon>
        <taxon>Fungi incertae sedis</taxon>
        <taxon>Microsporidia</taxon>
        <taxon>Nematocida</taxon>
    </lineage>
</organism>
<evidence type="ECO:0000313" key="2">
    <source>
        <dbReference type="Proteomes" id="UP000002872"/>
    </source>
</evidence>
<reference evidence="1" key="1">
    <citation type="submission" date="2011-01" db="EMBL/GenBank/DDBJ databases">
        <title>The Genome Sequence of Nematocida parisii strain ERTm3.</title>
        <authorList>
            <consortium name="The Broad Institute Genome Sequencing Platform"/>
            <consortium name="The Broad Institute Genome Sequencing Center for Infectious Disease"/>
            <person name="Cuomo C."/>
            <person name="Troemel E."/>
            <person name="Young S.K."/>
            <person name="Zeng Q."/>
            <person name="Gargeya S."/>
            <person name="Fitzgerald M."/>
            <person name="Haas B."/>
            <person name="Abouelleil A."/>
            <person name="Alvarado L."/>
            <person name="Arachchi H.M."/>
            <person name="Berlin A."/>
            <person name="Chapman S.B."/>
            <person name="Gearin G."/>
            <person name="Goldberg J."/>
            <person name="Griggs A."/>
            <person name="Gujja S."/>
            <person name="Hansen M."/>
            <person name="Heiman D."/>
            <person name="Howarth C."/>
            <person name="Larimer J."/>
            <person name="Lui A."/>
            <person name="MacDonald P.J.P."/>
            <person name="McCowen C."/>
            <person name="Montmayeur A."/>
            <person name="Murphy C."/>
            <person name="Neiman D."/>
            <person name="Pearson M."/>
            <person name="Priest M."/>
            <person name="Roberts A."/>
            <person name="Saif S."/>
            <person name="Shea T."/>
            <person name="Sisk P."/>
            <person name="Stolte C."/>
            <person name="Sykes S."/>
            <person name="Wortman J."/>
            <person name="Nusbaum C."/>
            <person name="Birren B."/>
        </authorList>
    </citation>
    <scope>NUCLEOTIDE SEQUENCE</scope>
    <source>
        <strain evidence="1">ERTm3</strain>
    </source>
</reference>
<proteinExistence type="predicted"/>
<dbReference type="InParanoid" id="I3EEV0"/>
<dbReference type="AlphaFoldDB" id="I3EEV0"/>
<accession>I3EEV0</accession>
<name>I3EEV0_NEMP3</name>
<dbReference type="VEuPathDB" id="MicrosporidiaDB:NEQG_01819"/>
<sequence>MSGSIPIKKQSININNKLCRSRNLVEYYTETSQLPPTGHHTFYKEVCIFV</sequence>
<keyword evidence="2" id="KW-1185">Reference proteome</keyword>
<evidence type="ECO:0000313" key="1">
    <source>
        <dbReference type="EMBL" id="EIJ87747.1"/>
    </source>
</evidence>
<dbReference type="HOGENOM" id="CLU_207415_0_0_1"/>
<dbReference type="EMBL" id="GL870880">
    <property type="protein sequence ID" value="EIJ87747.1"/>
    <property type="molecule type" value="Genomic_DNA"/>
</dbReference>
<dbReference type="Proteomes" id="UP000002872">
    <property type="component" value="Unassembled WGS sequence"/>
</dbReference>